<dbReference type="GO" id="GO:0009055">
    <property type="term" value="F:electron transfer activity"/>
    <property type="evidence" value="ECO:0007669"/>
    <property type="project" value="InterPro"/>
</dbReference>
<keyword evidence="5 6" id="KW-0408">Iron</keyword>
<evidence type="ECO:0000259" key="7">
    <source>
        <dbReference type="PROSITE" id="PS51007"/>
    </source>
</evidence>
<sequence length="115" mass="12193">MTRIQTLVSIAALTMGITACSDSEPEPPKLSPELKQGQDIVKANCFVCHGQGINGAPMIGNHKAWSPRIAQGMDTLVEHASNGFNMMPARGGNANLSDAEIRLAVGYMVSQVETP</sequence>
<evidence type="ECO:0000256" key="3">
    <source>
        <dbReference type="ARBA" id="ARBA00022723"/>
    </source>
</evidence>
<dbReference type="Proteomes" id="UP000196027">
    <property type="component" value="Chromosome"/>
</dbReference>
<dbReference type="Pfam" id="PF13442">
    <property type="entry name" value="Cytochrome_CBB3"/>
    <property type="match status" value="1"/>
</dbReference>
<evidence type="ECO:0000313" key="9">
    <source>
        <dbReference type="Proteomes" id="UP000196027"/>
    </source>
</evidence>
<name>A0A1Y0I2Q6_9GAMM</name>
<evidence type="ECO:0000313" key="8">
    <source>
        <dbReference type="EMBL" id="ARU54540.1"/>
    </source>
</evidence>
<keyword evidence="1" id="KW-0813">Transport</keyword>
<keyword evidence="3 6" id="KW-0479">Metal-binding</keyword>
<dbReference type="KEGG" id="ome:OLMES_0436"/>
<dbReference type="EMBL" id="CP021425">
    <property type="protein sequence ID" value="ARU54540.1"/>
    <property type="molecule type" value="Genomic_DNA"/>
</dbReference>
<dbReference type="AlphaFoldDB" id="A0A1Y0I2Q6"/>
<dbReference type="PROSITE" id="PS51257">
    <property type="entry name" value="PROKAR_LIPOPROTEIN"/>
    <property type="match status" value="1"/>
</dbReference>
<gene>
    <name evidence="8" type="ORF">OLMES_0436</name>
</gene>
<evidence type="ECO:0000256" key="4">
    <source>
        <dbReference type="ARBA" id="ARBA00022982"/>
    </source>
</evidence>
<dbReference type="InterPro" id="IPR002323">
    <property type="entry name" value="Cyt_CIE"/>
</dbReference>
<evidence type="ECO:0000256" key="6">
    <source>
        <dbReference type="PROSITE-ProRule" id="PRU00433"/>
    </source>
</evidence>
<dbReference type="SUPFAM" id="SSF46626">
    <property type="entry name" value="Cytochrome c"/>
    <property type="match status" value="1"/>
</dbReference>
<dbReference type="GO" id="GO:0005506">
    <property type="term" value="F:iron ion binding"/>
    <property type="evidence" value="ECO:0007669"/>
    <property type="project" value="InterPro"/>
</dbReference>
<keyword evidence="9" id="KW-1185">Reference proteome</keyword>
<dbReference type="GO" id="GO:0020037">
    <property type="term" value="F:heme binding"/>
    <property type="evidence" value="ECO:0007669"/>
    <property type="project" value="InterPro"/>
</dbReference>
<dbReference type="PANTHER" id="PTHR40942:SF4">
    <property type="entry name" value="CYTOCHROME C5"/>
    <property type="match status" value="1"/>
</dbReference>
<dbReference type="InterPro" id="IPR009056">
    <property type="entry name" value="Cyt_c-like_dom"/>
</dbReference>
<proteinExistence type="predicted"/>
<dbReference type="InterPro" id="IPR036909">
    <property type="entry name" value="Cyt_c-like_dom_sf"/>
</dbReference>
<keyword evidence="4" id="KW-0249">Electron transport</keyword>
<protein>
    <recommendedName>
        <fullName evidence="7">Cytochrome c domain-containing protein</fullName>
    </recommendedName>
</protein>
<dbReference type="PROSITE" id="PS51007">
    <property type="entry name" value="CYTC"/>
    <property type="match status" value="1"/>
</dbReference>
<dbReference type="PANTHER" id="PTHR40942">
    <property type="match status" value="1"/>
</dbReference>
<evidence type="ECO:0000256" key="2">
    <source>
        <dbReference type="ARBA" id="ARBA00022617"/>
    </source>
</evidence>
<accession>A0A1Y0I2Q6</accession>
<dbReference type="OrthoDB" id="9814708at2"/>
<feature type="domain" description="Cytochrome c" evidence="7">
    <location>
        <begin position="32"/>
        <end position="112"/>
    </location>
</feature>
<evidence type="ECO:0000256" key="5">
    <source>
        <dbReference type="ARBA" id="ARBA00023004"/>
    </source>
</evidence>
<keyword evidence="2 6" id="KW-0349">Heme</keyword>
<organism evidence="8 9">
    <name type="scientific">Oleiphilus messinensis</name>
    <dbReference type="NCBI Taxonomy" id="141451"/>
    <lineage>
        <taxon>Bacteria</taxon>
        <taxon>Pseudomonadati</taxon>
        <taxon>Pseudomonadota</taxon>
        <taxon>Gammaproteobacteria</taxon>
        <taxon>Oceanospirillales</taxon>
        <taxon>Oleiphilaceae</taxon>
        <taxon>Oleiphilus</taxon>
    </lineage>
</organism>
<dbReference type="Gene3D" id="1.10.760.10">
    <property type="entry name" value="Cytochrome c-like domain"/>
    <property type="match status" value="1"/>
</dbReference>
<dbReference type="PRINTS" id="PR00607">
    <property type="entry name" value="CYTCHROMECIE"/>
</dbReference>
<reference evidence="8 9" key="1">
    <citation type="submission" date="2017-05" db="EMBL/GenBank/DDBJ databases">
        <title>Genomic insights into alkan degradation activity of Oleiphilus messinensis.</title>
        <authorList>
            <person name="Kozyavkin S.A."/>
            <person name="Slesarev A.I."/>
            <person name="Golyshin P.N."/>
            <person name="Korzhenkov A."/>
            <person name="Golyshina O.N."/>
            <person name="Toshchakov S.V."/>
        </authorList>
    </citation>
    <scope>NUCLEOTIDE SEQUENCE [LARGE SCALE GENOMIC DNA]</scope>
    <source>
        <strain evidence="8 9">ME102</strain>
    </source>
</reference>
<dbReference type="RefSeq" id="WP_087459731.1">
    <property type="nucleotide sequence ID" value="NZ_CP021425.1"/>
</dbReference>
<evidence type="ECO:0000256" key="1">
    <source>
        <dbReference type="ARBA" id="ARBA00022448"/>
    </source>
</evidence>